<sequence length="210" mass="24312">MLTDRKENKYSESSCNDFFQKSPELEYTNLSNVLNDTITEKNDFVESISVDSARRSVENYLDITKITEKKANEAVKSSITIKTTTDNRVNDEKKYTADDNTELFQQNNECKSNGFEHITERLPLEKDISDNKDFNKKEKMHGVNAKECIETTSKKAKKEKAKNSETSETYFTVNTFINKKMIEFQQKIFLVSVSHEAKYLLNLLTSQIIK</sequence>
<name>J9DK27_EDHAE</name>
<dbReference type="VEuPathDB" id="MicrosporidiaDB:EDEG_03755"/>
<reference evidence="1 2" key="1">
    <citation type="submission" date="2011-08" db="EMBL/GenBank/DDBJ databases">
        <authorList>
            <person name="Liu Z.J."/>
            <person name="Shi F.L."/>
            <person name="Lu J.Q."/>
            <person name="Li M."/>
            <person name="Wang Z.L."/>
        </authorList>
    </citation>
    <scope>NUCLEOTIDE SEQUENCE [LARGE SCALE GENOMIC DNA]</scope>
    <source>
        <strain evidence="1 2">USNM 41457</strain>
    </source>
</reference>
<reference evidence="2" key="2">
    <citation type="submission" date="2015-07" db="EMBL/GenBank/DDBJ databases">
        <title>Contrasting host-pathogen interactions and genome evolution in two generalist and specialist microsporidian pathogens of mosquitoes.</title>
        <authorList>
            <consortium name="The Broad Institute Genomics Platform"/>
            <consortium name="The Broad Institute Genome Sequencing Center for Infectious Disease"/>
            <person name="Cuomo C.A."/>
            <person name="Sanscrainte N.D."/>
            <person name="Goldberg J.M."/>
            <person name="Heiman D."/>
            <person name="Young S."/>
            <person name="Zeng Q."/>
            <person name="Becnel J.J."/>
            <person name="Birren B.W."/>
        </authorList>
    </citation>
    <scope>NUCLEOTIDE SEQUENCE [LARGE SCALE GENOMIC DNA]</scope>
    <source>
        <strain evidence="2">USNM 41457</strain>
    </source>
</reference>
<gene>
    <name evidence="1" type="ORF">EDEG_03755</name>
</gene>
<evidence type="ECO:0000313" key="1">
    <source>
        <dbReference type="EMBL" id="EJW01712.1"/>
    </source>
</evidence>
<accession>J9DK27</accession>
<evidence type="ECO:0000313" key="2">
    <source>
        <dbReference type="Proteomes" id="UP000003163"/>
    </source>
</evidence>
<dbReference type="InParanoid" id="J9DK27"/>
<organism evidence="1 2">
    <name type="scientific">Edhazardia aedis (strain USNM 41457)</name>
    <name type="common">Microsporidian parasite</name>
    <dbReference type="NCBI Taxonomy" id="1003232"/>
    <lineage>
        <taxon>Eukaryota</taxon>
        <taxon>Fungi</taxon>
        <taxon>Fungi incertae sedis</taxon>
        <taxon>Microsporidia</taxon>
        <taxon>Edhazardia</taxon>
    </lineage>
</organism>
<dbReference type="HOGENOM" id="CLU_1310096_0_0_1"/>
<dbReference type="AlphaFoldDB" id="J9DK27"/>
<dbReference type="Proteomes" id="UP000003163">
    <property type="component" value="Unassembled WGS sequence"/>
</dbReference>
<dbReference type="EMBL" id="AFBI03000119">
    <property type="protein sequence ID" value="EJW01712.1"/>
    <property type="molecule type" value="Genomic_DNA"/>
</dbReference>
<protein>
    <submittedName>
        <fullName evidence="1">Uncharacterized protein</fullName>
    </submittedName>
</protein>
<comment type="caution">
    <text evidence="1">The sequence shown here is derived from an EMBL/GenBank/DDBJ whole genome shotgun (WGS) entry which is preliminary data.</text>
</comment>
<keyword evidence="2" id="KW-1185">Reference proteome</keyword>
<proteinExistence type="predicted"/>